<keyword evidence="6" id="KW-0560">Oxidoreductase</keyword>
<dbReference type="InterPro" id="IPR028202">
    <property type="entry name" value="Reductase_C"/>
</dbReference>
<evidence type="ECO:0000256" key="6">
    <source>
        <dbReference type="ARBA" id="ARBA00023002"/>
    </source>
</evidence>
<keyword evidence="3" id="KW-0001">2Fe-2S</keyword>
<name>A0A3G8M6R3_9HYPH</name>
<evidence type="ECO:0000256" key="8">
    <source>
        <dbReference type="ARBA" id="ARBA00023014"/>
    </source>
</evidence>
<evidence type="ECO:0000256" key="4">
    <source>
        <dbReference type="ARBA" id="ARBA00022723"/>
    </source>
</evidence>
<dbReference type="Gene3D" id="3.50.50.60">
    <property type="entry name" value="FAD/NAD(P)-binding domain"/>
    <property type="match status" value="2"/>
</dbReference>
<dbReference type="GO" id="GO:0016651">
    <property type="term" value="F:oxidoreductase activity, acting on NAD(P)H"/>
    <property type="evidence" value="ECO:0007669"/>
    <property type="project" value="TreeGrafter"/>
</dbReference>
<dbReference type="GO" id="GO:0051537">
    <property type="term" value="F:2 iron, 2 sulfur cluster binding"/>
    <property type="evidence" value="ECO:0007669"/>
    <property type="project" value="UniProtKB-KW"/>
</dbReference>
<dbReference type="Pfam" id="PF00355">
    <property type="entry name" value="Rieske"/>
    <property type="match status" value="1"/>
</dbReference>
<dbReference type="InterPro" id="IPR017941">
    <property type="entry name" value="Rieske_2Fe-2S"/>
</dbReference>
<protein>
    <submittedName>
        <fullName evidence="10">Pyridine nucleotide-disulfide oxidoreductase</fullName>
    </submittedName>
</protein>
<sequence>MTEEGRSQPEGPDFTQGVAPAEISEGCPLLGHVAGEDAVMARQGNAFFVIGAHCTHYHGPLAEGLVVGGSIRCPWHHACFSLRSGRALRAPAFDPLPRWRVEQVDGRVFARERLPDPARPERKGAAEPRGVVIVGGGAAGFAAAQMLRAEGYDGILELISADLAEPYDRPNLSKDYLAGTAQADWLPLRDPAWYRDNGVQLRLGQRVESLDPAGKRLTLADGAALSYDALLLSTGAFPVKLPTPGAERSHVHYLRSLADADRLIAACAGVRRVAVIGASFIGLEVAASLRARGLDVRVIAPEEIPMARILGPEIGAHVRTLHESHGVIFHLGDTATEIGERTLTLKSGATLDADLVVIGVGVKPDLSLAQSAGLAVDRGVLVDEYLQTSAPDIYAAGDIASWPDKITGERIRVEHWVVAERQGQTAARNILGRKEKFDAAPFFWSQHYDEAISYIGNAASWDRLEMSGDPAAADCAVSYFKGDRLLAVATIGRDLDNLRAEVAFEARIGAEPPESIE</sequence>
<dbReference type="PROSITE" id="PS51296">
    <property type="entry name" value="RIESKE"/>
    <property type="match status" value="1"/>
</dbReference>
<evidence type="ECO:0000313" key="10">
    <source>
        <dbReference type="EMBL" id="AZG76882.1"/>
    </source>
</evidence>
<dbReference type="CDD" id="cd03478">
    <property type="entry name" value="Rieske_AIFL_N"/>
    <property type="match status" value="1"/>
</dbReference>
<proteinExistence type="predicted"/>
<dbReference type="InterPro" id="IPR016156">
    <property type="entry name" value="FAD/NAD-linked_Rdtase_dimer_sf"/>
</dbReference>
<dbReference type="Proteomes" id="UP000273982">
    <property type="component" value="Chromosome"/>
</dbReference>
<feature type="domain" description="Rieske" evidence="9">
    <location>
        <begin position="15"/>
        <end position="110"/>
    </location>
</feature>
<dbReference type="PANTHER" id="PTHR43557:SF2">
    <property type="entry name" value="RIESKE DOMAIN-CONTAINING PROTEIN-RELATED"/>
    <property type="match status" value="1"/>
</dbReference>
<dbReference type="EMBL" id="CP034086">
    <property type="protein sequence ID" value="AZG76882.1"/>
    <property type="molecule type" value="Genomic_DNA"/>
</dbReference>
<dbReference type="Pfam" id="PF07992">
    <property type="entry name" value="Pyr_redox_2"/>
    <property type="match status" value="1"/>
</dbReference>
<dbReference type="SUPFAM" id="SSF51905">
    <property type="entry name" value="FAD/NAD(P)-binding domain"/>
    <property type="match status" value="2"/>
</dbReference>
<dbReference type="GO" id="GO:0046872">
    <property type="term" value="F:metal ion binding"/>
    <property type="evidence" value="ECO:0007669"/>
    <property type="project" value="UniProtKB-KW"/>
</dbReference>
<keyword evidence="8" id="KW-0411">Iron-sulfur</keyword>
<evidence type="ECO:0000256" key="5">
    <source>
        <dbReference type="ARBA" id="ARBA00022827"/>
    </source>
</evidence>
<evidence type="ECO:0000313" key="11">
    <source>
        <dbReference type="Proteomes" id="UP000273982"/>
    </source>
</evidence>
<dbReference type="InterPro" id="IPR050446">
    <property type="entry name" value="FAD-oxidoreductase/Apoptosis"/>
</dbReference>
<dbReference type="RefSeq" id="WP_124738625.1">
    <property type="nucleotide sequence ID" value="NZ_CP034086.1"/>
</dbReference>
<keyword evidence="5" id="KW-0274">FAD</keyword>
<dbReference type="InterPro" id="IPR036922">
    <property type="entry name" value="Rieske_2Fe-2S_sf"/>
</dbReference>
<dbReference type="GO" id="GO:0005737">
    <property type="term" value="C:cytoplasm"/>
    <property type="evidence" value="ECO:0007669"/>
    <property type="project" value="TreeGrafter"/>
</dbReference>
<evidence type="ECO:0000256" key="3">
    <source>
        <dbReference type="ARBA" id="ARBA00022714"/>
    </source>
</evidence>
<evidence type="ECO:0000256" key="1">
    <source>
        <dbReference type="ARBA" id="ARBA00001974"/>
    </source>
</evidence>
<gene>
    <name evidence="10" type="ORF">EHO51_09135</name>
</gene>
<dbReference type="PRINTS" id="PR00411">
    <property type="entry name" value="PNDRDTASEI"/>
</dbReference>
<dbReference type="InterPro" id="IPR023753">
    <property type="entry name" value="FAD/NAD-binding_dom"/>
</dbReference>
<keyword evidence="2" id="KW-0285">Flavoprotein</keyword>
<dbReference type="PANTHER" id="PTHR43557">
    <property type="entry name" value="APOPTOSIS-INDUCING FACTOR 1"/>
    <property type="match status" value="1"/>
</dbReference>
<evidence type="ECO:0000256" key="2">
    <source>
        <dbReference type="ARBA" id="ARBA00022630"/>
    </source>
</evidence>
<keyword evidence="4" id="KW-0479">Metal-binding</keyword>
<dbReference type="Gene3D" id="2.102.10.10">
    <property type="entry name" value="Rieske [2Fe-2S] iron-sulphur domain"/>
    <property type="match status" value="1"/>
</dbReference>
<evidence type="ECO:0000256" key="7">
    <source>
        <dbReference type="ARBA" id="ARBA00023004"/>
    </source>
</evidence>
<evidence type="ECO:0000259" key="9">
    <source>
        <dbReference type="PROSITE" id="PS51296"/>
    </source>
</evidence>
<dbReference type="KEGG" id="mros:EHO51_09135"/>
<dbReference type="SUPFAM" id="SSF50022">
    <property type="entry name" value="ISP domain"/>
    <property type="match status" value="1"/>
</dbReference>
<dbReference type="Gene3D" id="3.30.390.30">
    <property type="match status" value="1"/>
</dbReference>
<dbReference type="PRINTS" id="PR00368">
    <property type="entry name" value="FADPNR"/>
</dbReference>
<dbReference type="SUPFAM" id="SSF55424">
    <property type="entry name" value="FAD/NAD-linked reductases, dimerisation (C-terminal) domain"/>
    <property type="match status" value="1"/>
</dbReference>
<accession>A0A3G8M6R3</accession>
<dbReference type="Pfam" id="PF14759">
    <property type="entry name" value="Reductase_C"/>
    <property type="match status" value="1"/>
</dbReference>
<keyword evidence="7" id="KW-0408">Iron</keyword>
<dbReference type="AlphaFoldDB" id="A0A3G8M6R3"/>
<dbReference type="InterPro" id="IPR036188">
    <property type="entry name" value="FAD/NAD-bd_sf"/>
</dbReference>
<reference evidence="10 11" key="1">
    <citation type="submission" date="2018-11" db="EMBL/GenBank/DDBJ databases">
        <title>Genome squencing of methanotrophic bacteria isolated from alkaline groundwater in Korea.</title>
        <authorList>
            <person name="Nguyen L.N."/>
        </authorList>
    </citation>
    <scope>NUCLEOTIDE SEQUENCE [LARGE SCALE GENOMIC DNA]</scope>
    <source>
        <strain evidence="10 11">GW6</strain>
    </source>
</reference>
<comment type="cofactor">
    <cofactor evidence="1">
        <name>FAD</name>
        <dbReference type="ChEBI" id="CHEBI:57692"/>
    </cofactor>
</comment>
<organism evidence="10 11">
    <name type="scientific">Methylocystis rosea</name>
    <dbReference type="NCBI Taxonomy" id="173366"/>
    <lineage>
        <taxon>Bacteria</taxon>
        <taxon>Pseudomonadati</taxon>
        <taxon>Pseudomonadota</taxon>
        <taxon>Alphaproteobacteria</taxon>
        <taxon>Hyphomicrobiales</taxon>
        <taxon>Methylocystaceae</taxon>
        <taxon>Methylocystis</taxon>
    </lineage>
</organism>